<dbReference type="EMBL" id="LSSK01001679">
    <property type="protein sequence ID" value="OMH79070.1"/>
    <property type="molecule type" value="Genomic_DNA"/>
</dbReference>
<evidence type="ECO:0000256" key="5">
    <source>
        <dbReference type="ARBA" id="ARBA00022989"/>
    </source>
</evidence>
<dbReference type="GO" id="GO:0005886">
    <property type="term" value="C:plasma membrane"/>
    <property type="evidence" value="ECO:0007669"/>
    <property type="project" value="TreeGrafter"/>
</dbReference>
<feature type="transmembrane region" description="Helical" evidence="8">
    <location>
        <begin position="357"/>
        <end position="378"/>
    </location>
</feature>
<dbReference type="FunFam" id="1.20.1720.10:FF:000013">
    <property type="entry name" value="Related to multidrug resistance proteins"/>
    <property type="match status" value="1"/>
</dbReference>
<sequence length="581" mass="62734">MEKASKEIGEHTQMSQMELNEADESVELSTVDSGHLNKVTSQPENDQGQHEQLSPRSLWFIIGGLATALFLAALDNTIVSTAMPTIAQDFNSLSSVSWVATSYMLTSTSLQPLYGTLADIFGKKVMLLFSIVVFELGSLLCGLSNSMIMLIIFRGLSGVGGAGIFVMVMLCISDLVPIPERGRYMGVLGGVFGVSSIAGPLLGGLFTDKVSWRWCFYINLPLGVISLVVVVFLIKLPGPRGALIEKIKRIDFLGAFVFVAALMMILLALNWGGSKYAWDSGVTIGLLVGGAALLVVFVGIELKISREPMINLKLFTMQNPLVIITGQFFMGFTMFTTIFYMPIYYHVVYNGSATAQGLFLLPFMLSIFVGATSSGIFSSKTAIYRPVFWLGMLLLTIGTGLYITLTESSSRFIQALFMVIAGIGLGFCIQLMLIAGQASVPRNLITGVTTLITFIRIIGGTIGLAICSTIFNQIAKNQLTSFALAHPQYAELSVLVINNSSHAFDSNVPQDIRVLIIKCFMKGIRSVYLCSTIASGIGFLVVLFTKTFDVNNPKAPAKNVNNTSSNTNSASVLNANAETKV</sequence>
<feature type="transmembrane region" description="Helical" evidence="8">
    <location>
        <begin position="125"/>
        <end position="145"/>
    </location>
</feature>
<feature type="transmembrane region" description="Helical" evidence="8">
    <location>
        <begin position="94"/>
        <end position="113"/>
    </location>
</feature>
<evidence type="ECO:0000256" key="8">
    <source>
        <dbReference type="SAM" id="Phobius"/>
    </source>
</evidence>
<evidence type="ECO:0000256" key="6">
    <source>
        <dbReference type="ARBA" id="ARBA00023136"/>
    </source>
</evidence>
<feature type="transmembrane region" description="Helical" evidence="8">
    <location>
        <begin position="448"/>
        <end position="471"/>
    </location>
</feature>
<dbReference type="PANTHER" id="PTHR23501">
    <property type="entry name" value="MAJOR FACILITATOR SUPERFAMILY"/>
    <property type="match status" value="1"/>
</dbReference>
<dbReference type="Proteomes" id="UP000188320">
    <property type="component" value="Unassembled WGS sequence"/>
</dbReference>
<keyword evidence="3" id="KW-0813">Transport</keyword>
<comment type="similarity">
    <text evidence="2">Belongs to the major facilitator superfamily.</text>
</comment>
<organism evidence="11 12">
    <name type="scientific">Zancudomyces culisetae</name>
    <name type="common">Gut fungus</name>
    <name type="synonym">Smittium culisetae</name>
    <dbReference type="NCBI Taxonomy" id="1213189"/>
    <lineage>
        <taxon>Eukaryota</taxon>
        <taxon>Fungi</taxon>
        <taxon>Fungi incertae sedis</taxon>
        <taxon>Zoopagomycota</taxon>
        <taxon>Kickxellomycotina</taxon>
        <taxon>Harpellomycetes</taxon>
        <taxon>Harpellales</taxon>
        <taxon>Legeriomycetaceae</taxon>
        <taxon>Zancudomyces</taxon>
    </lineage>
</organism>
<evidence type="ECO:0000256" key="7">
    <source>
        <dbReference type="SAM" id="MobiDB-lite"/>
    </source>
</evidence>
<feature type="transmembrane region" description="Helical" evidence="8">
    <location>
        <begin position="250"/>
        <end position="269"/>
    </location>
</feature>
<gene>
    <name evidence="11" type="ORF">AX774_g5752</name>
    <name evidence="10" type="ORF">AX774_g7520</name>
</gene>
<dbReference type="Pfam" id="PF07690">
    <property type="entry name" value="MFS_1"/>
    <property type="match status" value="1"/>
</dbReference>
<dbReference type="InterPro" id="IPR011701">
    <property type="entry name" value="MFS"/>
</dbReference>
<keyword evidence="6 8" id="KW-0472">Membrane</keyword>
<feature type="region of interest" description="Disordered" evidence="7">
    <location>
        <begin position="555"/>
        <end position="581"/>
    </location>
</feature>
<feature type="region of interest" description="Disordered" evidence="7">
    <location>
        <begin position="1"/>
        <end position="27"/>
    </location>
</feature>
<evidence type="ECO:0000313" key="11">
    <source>
        <dbReference type="EMBL" id="OMH80805.1"/>
    </source>
</evidence>
<dbReference type="OrthoDB" id="10021397at2759"/>
<dbReference type="Gene3D" id="1.20.1250.20">
    <property type="entry name" value="MFS general substrate transporter like domains"/>
    <property type="match status" value="1"/>
</dbReference>
<dbReference type="GO" id="GO:0022857">
    <property type="term" value="F:transmembrane transporter activity"/>
    <property type="evidence" value="ECO:0007669"/>
    <property type="project" value="InterPro"/>
</dbReference>
<dbReference type="PROSITE" id="PS50850">
    <property type="entry name" value="MFS"/>
    <property type="match status" value="1"/>
</dbReference>
<keyword evidence="12" id="KW-1185">Reference proteome</keyword>
<dbReference type="SUPFAM" id="SSF103473">
    <property type="entry name" value="MFS general substrate transporter"/>
    <property type="match status" value="1"/>
</dbReference>
<evidence type="ECO:0000313" key="12">
    <source>
        <dbReference type="Proteomes" id="UP000188320"/>
    </source>
</evidence>
<feature type="transmembrane region" description="Helical" evidence="8">
    <location>
        <begin position="184"/>
        <end position="206"/>
    </location>
</feature>
<evidence type="ECO:0000256" key="1">
    <source>
        <dbReference type="ARBA" id="ARBA00004127"/>
    </source>
</evidence>
<feature type="transmembrane region" description="Helical" evidence="8">
    <location>
        <begin position="218"/>
        <end position="238"/>
    </location>
</feature>
<feature type="transmembrane region" description="Helical" evidence="8">
    <location>
        <begin position="387"/>
        <end position="405"/>
    </location>
</feature>
<dbReference type="AlphaFoldDB" id="A0A1R1PIH0"/>
<dbReference type="InterPro" id="IPR036259">
    <property type="entry name" value="MFS_trans_sf"/>
</dbReference>
<keyword evidence="5 8" id="KW-1133">Transmembrane helix</keyword>
<feature type="transmembrane region" description="Helical" evidence="8">
    <location>
        <begin position="281"/>
        <end position="300"/>
    </location>
</feature>
<evidence type="ECO:0000256" key="2">
    <source>
        <dbReference type="ARBA" id="ARBA00008335"/>
    </source>
</evidence>
<feature type="transmembrane region" description="Helical" evidence="8">
    <location>
        <begin position="526"/>
        <end position="544"/>
    </location>
</feature>
<comment type="caution">
    <text evidence="11">The sequence shown here is derived from an EMBL/GenBank/DDBJ whole genome shotgun (WGS) entry which is preliminary data.</text>
</comment>
<feature type="transmembrane region" description="Helical" evidence="8">
    <location>
        <begin position="321"/>
        <end position="345"/>
    </location>
</feature>
<feature type="domain" description="Major facilitator superfamily (MFS) profile" evidence="9">
    <location>
        <begin position="61"/>
        <end position="550"/>
    </location>
</feature>
<evidence type="ECO:0000259" key="9">
    <source>
        <dbReference type="PROSITE" id="PS50850"/>
    </source>
</evidence>
<protein>
    <submittedName>
        <fullName evidence="11">Putative MFS-type transporter YusP</fullName>
    </submittedName>
</protein>
<reference evidence="12" key="2">
    <citation type="submission" date="2017-01" db="EMBL/GenBank/DDBJ databases">
        <authorList>
            <person name="Wang Y."/>
            <person name="White M."/>
            <person name="Kvist S."/>
            <person name="Moncalvo J.-M."/>
        </authorList>
    </citation>
    <scope>NUCLEOTIDE SEQUENCE [LARGE SCALE GENOMIC DNA]</scope>
    <source>
        <strain evidence="12">COL-18-3</strain>
    </source>
</reference>
<comment type="subcellular location">
    <subcellularLocation>
        <location evidence="1">Endomembrane system</location>
        <topology evidence="1">Multi-pass membrane protein</topology>
    </subcellularLocation>
</comment>
<name>A0A1R1PIH0_ZANCU</name>
<feature type="transmembrane region" description="Helical" evidence="8">
    <location>
        <begin position="57"/>
        <end position="74"/>
    </location>
</feature>
<evidence type="ECO:0000313" key="10">
    <source>
        <dbReference type="EMBL" id="OMH79070.1"/>
    </source>
</evidence>
<feature type="transmembrane region" description="Helical" evidence="8">
    <location>
        <begin position="411"/>
        <end position="436"/>
    </location>
</feature>
<evidence type="ECO:0000256" key="3">
    <source>
        <dbReference type="ARBA" id="ARBA00022448"/>
    </source>
</evidence>
<accession>A0A1R1PIH0</accession>
<feature type="compositionally biased region" description="Basic and acidic residues" evidence="7">
    <location>
        <begin position="1"/>
        <end position="10"/>
    </location>
</feature>
<evidence type="ECO:0000256" key="4">
    <source>
        <dbReference type="ARBA" id="ARBA00022692"/>
    </source>
</evidence>
<dbReference type="GO" id="GO:0012505">
    <property type="term" value="C:endomembrane system"/>
    <property type="evidence" value="ECO:0007669"/>
    <property type="project" value="UniProtKB-SubCell"/>
</dbReference>
<dbReference type="PANTHER" id="PTHR23501:SF191">
    <property type="entry name" value="VACUOLAR BASIC AMINO ACID TRANSPORTER 4"/>
    <property type="match status" value="1"/>
</dbReference>
<dbReference type="Gene3D" id="1.20.1720.10">
    <property type="entry name" value="Multidrug resistance protein D"/>
    <property type="match status" value="1"/>
</dbReference>
<dbReference type="InterPro" id="IPR020846">
    <property type="entry name" value="MFS_dom"/>
</dbReference>
<keyword evidence="4 8" id="KW-0812">Transmembrane</keyword>
<dbReference type="CDD" id="cd17502">
    <property type="entry name" value="MFS_Azr1_MDR_like"/>
    <property type="match status" value="1"/>
</dbReference>
<feature type="transmembrane region" description="Helical" evidence="8">
    <location>
        <begin position="151"/>
        <end position="172"/>
    </location>
</feature>
<dbReference type="EMBL" id="LSSK01001074">
    <property type="protein sequence ID" value="OMH80805.1"/>
    <property type="molecule type" value="Genomic_DNA"/>
</dbReference>
<proteinExistence type="inferred from homology"/>
<reference evidence="11" key="1">
    <citation type="submission" date="2017-01" db="EMBL/GenBank/DDBJ databases">
        <authorList>
            <person name="Mah S.A."/>
            <person name="Swanson W.J."/>
            <person name="Moy G.W."/>
            <person name="Vacquier V.D."/>
        </authorList>
    </citation>
    <scope>NUCLEOTIDE SEQUENCE [LARGE SCALE GENOMIC DNA]</scope>
    <source>
        <strain evidence="11">COL-18-3</strain>
    </source>
</reference>
<dbReference type="PRINTS" id="PR01036">
    <property type="entry name" value="TCRTETB"/>
</dbReference>